<dbReference type="Gene3D" id="3.30.70.920">
    <property type="match status" value="1"/>
</dbReference>
<dbReference type="PANTHER" id="PTHR30154:SF34">
    <property type="entry name" value="TRANSCRIPTIONAL REGULATOR AZLB"/>
    <property type="match status" value="1"/>
</dbReference>
<dbReference type="PRINTS" id="PR00033">
    <property type="entry name" value="HTHASNC"/>
</dbReference>
<dbReference type="InterPro" id="IPR019887">
    <property type="entry name" value="Tscrpt_reg_AsnC/Lrp_C"/>
</dbReference>
<evidence type="ECO:0000256" key="1">
    <source>
        <dbReference type="ARBA" id="ARBA00023015"/>
    </source>
</evidence>
<dbReference type="SMART" id="SM00344">
    <property type="entry name" value="HTH_ASNC"/>
    <property type="match status" value="1"/>
</dbReference>
<name>A0ABP7KA18_9RHOB</name>
<keyword evidence="2" id="KW-0238">DNA-binding</keyword>
<dbReference type="Gene3D" id="1.10.10.10">
    <property type="entry name" value="Winged helix-like DNA-binding domain superfamily/Winged helix DNA-binding domain"/>
    <property type="match status" value="1"/>
</dbReference>
<dbReference type="PROSITE" id="PS50956">
    <property type="entry name" value="HTH_ASNC_2"/>
    <property type="match status" value="1"/>
</dbReference>
<dbReference type="InterPro" id="IPR011008">
    <property type="entry name" value="Dimeric_a/b-barrel"/>
</dbReference>
<dbReference type="InterPro" id="IPR036390">
    <property type="entry name" value="WH_DNA-bd_sf"/>
</dbReference>
<dbReference type="Proteomes" id="UP001399917">
    <property type="component" value="Unassembled WGS sequence"/>
</dbReference>
<keyword evidence="1" id="KW-0805">Transcription regulation</keyword>
<sequence length="154" mass="17712">MKNSLDDTDRRILRQLQADPHEAFAVLAERAGVTAATFIRRLDRMRATGVVHAIRDEINWRALGYEFEVSLRFTLDKTEPRAFDEFIAAAREVREVISIGTFLGRVDVRLLVVARDMADYQRLYREKILTLPHISDIEALMHVAQVKESHVVPL</sequence>
<accession>A0ABP7KA18</accession>
<dbReference type="SUPFAM" id="SSF54909">
    <property type="entry name" value="Dimeric alpha+beta barrel"/>
    <property type="match status" value="1"/>
</dbReference>
<proteinExistence type="predicted"/>
<dbReference type="InterPro" id="IPR000485">
    <property type="entry name" value="AsnC-type_HTH_dom"/>
</dbReference>
<dbReference type="EMBL" id="BAABDF010000007">
    <property type="protein sequence ID" value="GAA3870697.1"/>
    <property type="molecule type" value="Genomic_DNA"/>
</dbReference>
<dbReference type="Pfam" id="PF01037">
    <property type="entry name" value="AsnC_trans_reg"/>
    <property type="match status" value="1"/>
</dbReference>
<dbReference type="RefSeq" id="WP_344847041.1">
    <property type="nucleotide sequence ID" value="NZ_BAABDF010000007.1"/>
</dbReference>
<evidence type="ECO:0000259" key="4">
    <source>
        <dbReference type="PROSITE" id="PS50956"/>
    </source>
</evidence>
<dbReference type="PANTHER" id="PTHR30154">
    <property type="entry name" value="LEUCINE-RESPONSIVE REGULATORY PROTEIN"/>
    <property type="match status" value="1"/>
</dbReference>
<dbReference type="SUPFAM" id="SSF46785">
    <property type="entry name" value="Winged helix' DNA-binding domain"/>
    <property type="match status" value="1"/>
</dbReference>
<keyword evidence="3" id="KW-0804">Transcription</keyword>
<reference evidence="6" key="1">
    <citation type="journal article" date="2019" name="Int. J. Syst. Evol. Microbiol.">
        <title>The Global Catalogue of Microorganisms (GCM) 10K type strain sequencing project: providing services to taxonomists for standard genome sequencing and annotation.</title>
        <authorList>
            <consortium name="The Broad Institute Genomics Platform"/>
            <consortium name="The Broad Institute Genome Sequencing Center for Infectious Disease"/>
            <person name="Wu L."/>
            <person name="Ma J."/>
        </authorList>
    </citation>
    <scope>NUCLEOTIDE SEQUENCE [LARGE SCALE GENOMIC DNA]</scope>
    <source>
        <strain evidence="6">JCM 17190</strain>
    </source>
</reference>
<dbReference type="InterPro" id="IPR036388">
    <property type="entry name" value="WH-like_DNA-bd_sf"/>
</dbReference>
<evidence type="ECO:0000313" key="6">
    <source>
        <dbReference type="Proteomes" id="UP001399917"/>
    </source>
</evidence>
<comment type="caution">
    <text evidence="5">The sequence shown here is derived from an EMBL/GenBank/DDBJ whole genome shotgun (WGS) entry which is preliminary data.</text>
</comment>
<evidence type="ECO:0000256" key="3">
    <source>
        <dbReference type="ARBA" id="ARBA00023163"/>
    </source>
</evidence>
<gene>
    <name evidence="5" type="ORF">GCM10022404_20810</name>
</gene>
<dbReference type="Pfam" id="PF13404">
    <property type="entry name" value="HTH_AsnC-type"/>
    <property type="match status" value="1"/>
</dbReference>
<evidence type="ECO:0000313" key="5">
    <source>
        <dbReference type="EMBL" id="GAA3870697.1"/>
    </source>
</evidence>
<keyword evidence="6" id="KW-1185">Reference proteome</keyword>
<feature type="domain" description="HTH asnC-type" evidence="4">
    <location>
        <begin position="5"/>
        <end position="66"/>
    </location>
</feature>
<evidence type="ECO:0000256" key="2">
    <source>
        <dbReference type="ARBA" id="ARBA00023125"/>
    </source>
</evidence>
<dbReference type="InterPro" id="IPR019888">
    <property type="entry name" value="Tscrpt_reg_AsnC-like"/>
</dbReference>
<protein>
    <submittedName>
        <fullName evidence="5">Lrp/AsnC family transcriptional regulator</fullName>
    </submittedName>
</protein>
<organism evidence="5 6">
    <name type="scientific">Celeribacter arenosi</name>
    <dbReference type="NCBI Taxonomy" id="792649"/>
    <lineage>
        <taxon>Bacteria</taxon>
        <taxon>Pseudomonadati</taxon>
        <taxon>Pseudomonadota</taxon>
        <taxon>Alphaproteobacteria</taxon>
        <taxon>Rhodobacterales</taxon>
        <taxon>Roseobacteraceae</taxon>
        <taxon>Celeribacter</taxon>
    </lineage>
</organism>